<reference evidence="2" key="1">
    <citation type="submission" date="2022-11" db="UniProtKB">
        <authorList>
            <consortium name="WormBaseParasite"/>
        </authorList>
    </citation>
    <scope>IDENTIFICATION</scope>
</reference>
<dbReference type="Proteomes" id="UP000887574">
    <property type="component" value="Unplaced"/>
</dbReference>
<dbReference type="WBParaSite" id="jg11256">
    <property type="protein sequence ID" value="jg11256"/>
    <property type="gene ID" value="jg11256"/>
</dbReference>
<sequence>MSLTVNCRVPLKYVSGYVIDMSEICLKYVSTICLVYVVLADRGDGFHFPIADALLPNKKRATYDKMWAMIKQQYPNLKPQSFSCDFEINPYKSIPATFGLLIADFRSFHLSQNHIKRLKILKLFKLYKRNVDIYHQSRLLLALAYVPVAQVHGFADIVLTMITLPELQPLMQWFDSIYVGDHNHQPQGTATVECLRAGPPRSTAL</sequence>
<protein>
    <submittedName>
        <fullName evidence="2">MULE transposase domain-containing protein</fullName>
    </submittedName>
</protein>
<proteinExistence type="predicted"/>
<organism evidence="1 2">
    <name type="scientific">Ditylenchus dipsaci</name>
    <dbReference type="NCBI Taxonomy" id="166011"/>
    <lineage>
        <taxon>Eukaryota</taxon>
        <taxon>Metazoa</taxon>
        <taxon>Ecdysozoa</taxon>
        <taxon>Nematoda</taxon>
        <taxon>Chromadorea</taxon>
        <taxon>Rhabditida</taxon>
        <taxon>Tylenchina</taxon>
        <taxon>Tylenchomorpha</taxon>
        <taxon>Sphaerularioidea</taxon>
        <taxon>Anguinidae</taxon>
        <taxon>Anguininae</taxon>
        <taxon>Ditylenchus</taxon>
    </lineage>
</organism>
<dbReference type="AlphaFoldDB" id="A0A915CR58"/>
<keyword evidence="1" id="KW-1185">Reference proteome</keyword>
<name>A0A915CR58_9BILA</name>
<evidence type="ECO:0000313" key="1">
    <source>
        <dbReference type="Proteomes" id="UP000887574"/>
    </source>
</evidence>
<accession>A0A915CR58</accession>
<evidence type="ECO:0000313" key="2">
    <source>
        <dbReference type="WBParaSite" id="jg11256"/>
    </source>
</evidence>